<evidence type="ECO:0000256" key="5">
    <source>
        <dbReference type="SAM" id="SignalP"/>
    </source>
</evidence>
<reference evidence="7 8" key="1">
    <citation type="submission" date="2018-09" db="EMBL/GenBank/DDBJ databases">
        <authorList>
            <person name="Wang F."/>
        </authorList>
    </citation>
    <scope>NUCLEOTIDE SEQUENCE [LARGE SCALE GENOMIC DNA]</scope>
    <source>
        <strain evidence="7 8">PLHSC7-2</strain>
    </source>
</reference>
<evidence type="ECO:0000259" key="6">
    <source>
        <dbReference type="PROSITE" id="PS51635"/>
    </source>
</evidence>
<dbReference type="EMBL" id="QZCH01000003">
    <property type="protein sequence ID" value="RJG50058.1"/>
    <property type="molecule type" value="Genomic_DNA"/>
</dbReference>
<name>A0A418YI54_9GAMM</name>
<dbReference type="Gene3D" id="3.40.1090.10">
    <property type="entry name" value="Cytosolic phospholipase A2 catalytic domain"/>
    <property type="match status" value="2"/>
</dbReference>
<dbReference type="InterPro" id="IPR050301">
    <property type="entry name" value="NTE"/>
</dbReference>
<protein>
    <submittedName>
        <fullName evidence="7">Serine protease</fullName>
    </submittedName>
</protein>
<feature type="short sequence motif" description="GXGXXG" evidence="4">
    <location>
        <begin position="31"/>
        <end position="36"/>
    </location>
</feature>
<dbReference type="RefSeq" id="WP_119909704.1">
    <property type="nucleotide sequence ID" value="NZ_QZCH01000003.1"/>
</dbReference>
<dbReference type="GO" id="GO:0008233">
    <property type="term" value="F:peptidase activity"/>
    <property type="evidence" value="ECO:0007669"/>
    <property type="project" value="UniProtKB-KW"/>
</dbReference>
<comment type="caution">
    <text evidence="7">The sequence shown here is derived from an EMBL/GenBank/DDBJ whole genome shotgun (WGS) entry which is preliminary data.</text>
</comment>
<dbReference type="PANTHER" id="PTHR14226">
    <property type="entry name" value="NEUROPATHY TARGET ESTERASE/SWISS CHEESE D.MELANOGASTER"/>
    <property type="match status" value="1"/>
</dbReference>
<evidence type="ECO:0000256" key="2">
    <source>
        <dbReference type="ARBA" id="ARBA00022963"/>
    </source>
</evidence>
<dbReference type="GO" id="GO:0019867">
    <property type="term" value="C:outer membrane"/>
    <property type="evidence" value="ECO:0007669"/>
    <property type="project" value="InterPro"/>
</dbReference>
<feature type="short sequence motif" description="GXSXG" evidence="4">
    <location>
        <begin position="58"/>
        <end position="62"/>
    </location>
</feature>
<proteinExistence type="predicted"/>
<dbReference type="InterPro" id="IPR010827">
    <property type="entry name" value="BamA/TamA_POTRA"/>
</dbReference>
<keyword evidence="8" id="KW-1185">Reference proteome</keyword>
<sequence length="738" mass="81434">MYRWCVFVTCLLLASVSIAQPRPKIGLALGGGGAKGAAHVGVLKVLEQHNIPIDYVAGTSMGAYVAAMYGLGLSAEEIETLMLSTPWNEGFSDRIERQRLSYRKKQQRDDFTIDSDIGFNGKEFALPYGFIQGESMAKLLRLSTKSVANFKHFDQMPIPYRAVALDLEKMEPYVLTKGNLVTAMQASMSVPGALKPAEVDGRFLADGGIVNNLPVDVLKEMGADIIIAVDIGSSLSNKEDLDSYIAILDQLSSYMTRSSTQQQIALMTEQDILIRPEIDAIGTGAFEDMPQALPLGEAAASAHLTKLTKLGLSDTDYQVYLTRKQTRRAGFSSTADGIIVDRVQIESNSKLADSSIEALLGIKAGKLYQQEQLEEDIKDLYALDIFQRVDYEILTFKDETVLKVVADEKSWGPGYFDFSFGLEQLGRDSEVTIGAAYTLSDLNAWGAEWRSEALVGTRSRLFTEFYTPLGDLQQFYWNVAGEFNQQERNFFVNSEDSSSVQYFQTDYTTYKGLTSLGWNIRANAIVSSGWSYEYGEVDVIGTSFKEDFTVQGPFFFVGVDTLDDLNFPTTGQQLDLNVLYAYQSSQGIDDESVSYDIDWRGAKTWGRHTGIMRLSYGGIDSDLKVPAVVKDLGGYQNLSGLSQYELSGNYKTFASLVYNYRMLDNDFGAFKLPMYLSMSIEQGNTWQSSSEIKLEDMITAGSIGLAVNSNIGPIILAAGLSEGGNSAVYLYLGTPFLQ</sequence>
<gene>
    <name evidence="7" type="ORF">D1Z90_05295</name>
</gene>
<keyword evidence="1 4" id="KW-0378">Hydrolase</keyword>
<dbReference type="InterPro" id="IPR016035">
    <property type="entry name" value="Acyl_Trfase/lysoPLipase"/>
</dbReference>
<keyword evidence="7" id="KW-0645">Protease</keyword>
<dbReference type="GO" id="GO:0016042">
    <property type="term" value="P:lipid catabolic process"/>
    <property type="evidence" value="ECO:0007669"/>
    <property type="project" value="UniProtKB-UniRule"/>
</dbReference>
<feature type="signal peptide" evidence="5">
    <location>
        <begin position="1"/>
        <end position="19"/>
    </location>
</feature>
<feature type="chain" id="PRO_5019141336" evidence="5">
    <location>
        <begin position="20"/>
        <end position="738"/>
    </location>
</feature>
<evidence type="ECO:0000256" key="3">
    <source>
        <dbReference type="ARBA" id="ARBA00023098"/>
    </source>
</evidence>
<evidence type="ECO:0000313" key="8">
    <source>
        <dbReference type="Proteomes" id="UP000283255"/>
    </source>
</evidence>
<evidence type="ECO:0000313" key="7">
    <source>
        <dbReference type="EMBL" id="RJG50058.1"/>
    </source>
</evidence>
<feature type="short sequence motif" description="DGA/G" evidence="4">
    <location>
        <begin position="206"/>
        <end position="208"/>
    </location>
</feature>
<feature type="active site" description="Proton acceptor" evidence="4">
    <location>
        <position position="206"/>
    </location>
</feature>
<feature type="active site" description="Nucleophile" evidence="4">
    <location>
        <position position="60"/>
    </location>
</feature>
<dbReference type="Gene3D" id="2.40.160.50">
    <property type="entry name" value="membrane protein fhac: a member of the omp85/tpsb transporter family"/>
    <property type="match status" value="1"/>
</dbReference>
<dbReference type="Proteomes" id="UP000283255">
    <property type="component" value="Unassembled WGS sequence"/>
</dbReference>
<keyword evidence="3 4" id="KW-0443">Lipid metabolism</keyword>
<dbReference type="PROSITE" id="PS51635">
    <property type="entry name" value="PNPLA"/>
    <property type="match status" value="1"/>
</dbReference>
<reference evidence="7 8" key="2">
    <citation type="submission" date="2019-01" db="EMBL/GenBank/DDBJ databases">
        <title>Motilimonas pumilus sp. nov., isolated from the gut of sea cucumber (Apostichopus japonicus).</title>
        <authorList>
            <person name="Wang F.-Q."/>
            <person name="Ren L.-H."/>
            <person name="Lin Y.-W."/>
            <person name="Sun G.-H."/>
            <person name="Du Z.-J."/>
            <person name="Zhao J.-X."/>
            <person name="Liu X.-J."/>
            <person name="Liu L.-J."/>
        </authorList>
    </citation>
    <scope>NUCLEOTIDE SEQUENCE [LARGE SCALE GENOMIC DNA]</scope>
    <source>
        <strain evidence="7 8">PLHSC7-2</strain>
    </source>
</reference>
<evidence type="ECO:0000256" key="1">
    <source>
        <dbReference type="ARBA" id="ARBA00022801"/>
    </source>
</evidence>
<organism evidence="7 8">
    <name type="scientific">Motilimonas pumila</name>
    <dbReference type="NCBI Taxonomy" id="2303987"/>
    <lineage>
        <taxon>Bacteria</taxon>
        <taxon>Pseudomonadati</taxon>
        <taxon>Pseudomonadota</taxon>
        <taxon>Gammaproteobacteria</taxon>
        <taxon>Alteromonadales</taxon>
        <taxon>Alteromonadales genera incertae sedis</taxon>
        <taxon>Motilimonas</taxon>
    </lineage>
</organism>
<keyword evidence="2 4" id="KW-0442">Lipid degradation</keyword>
<feature type="domain" description="PNPLA" evidence="6">
    <location>
        <begin position="27"/>
        <end position="219"/>
    </location>
</feature>
<dbReference type="Pfam" id="PF01734">
    <property type="entry name" value="Patatin"/>
    <property type="match status" value="1"/>
</dbReference>
<dbReference type="OrthoDB" id="5290098at2"/>
<dbReference type="AlphaFoldDB" id="A0A418YI54"/>
<dbReference type="Pfam" id="PF07244">
    <property type="entry name" value="POTRA"/>
    <property type="match status" value="1"/>
</dbReference>
<dbReference type="InterPro" id="IPR002641">
    <property type="entry name" value="PNPLA_dom"/>
</dbReference>
<dbReference type="SUPFAM" id="SSF52151">
    <property type="entry name" value="FabD/lysophospholipase-like"/>
    <property type="match status" value="1"/>
</dbReference>
<dbReference type="GO" id="GO:0006508">
    <property type="term" value="P:proteolysis"/>
    <property type="evidence" value="ECO:0007669"/>
    <property type="project" value="UniProtKB-KW"/>
</dbReference>
<accession>A0A418YI54</accession>
<dbReference type="PANTHER" id="PTHR14226:SF29">
    <property type="entry name" value="NEUROPATHY TARGET ESTERASE SWS"/>
    <property type="match status" value="1"/>
</dbReference>
<dbReference type="Gene3D" id="3.10.20.310">
    <property type="entry name" value="membrane protein fhac"/>
    <property type="match status" value="1"/>
</dbReference>
<evidence type="ECO:0000256" key="4">
    <source>
        <dbReference type="PROSITE-ProRule" id="PRU01161"/>
    </source>
</evidence>
<keyword evidence="5" id="KW-0732">Signal</keyword>
<dbReference type="CDD" id="cd07205">
    <property type="entry name" value="Pat_PNPLA6_PNPLA7_NTE1_like"/>
    <property type="match status" value="1"/>
</dbReference>